<reference evidence="3" key="1">
    <citation type="submission" date="2022-03" db="EMBL/GenBank/DDBJ databases">
        <authorList>
            <person name="Tunstrom K."/>
        </authorList>
    </citation>
    <scope>NUCLEOTIDE SEQUENCE</scope>
</reference>
<feature type="compositionally biased region" description="Low complexity" evidence="1">
    <location>
        <begin position="914"/>
        <end position="923"/>
    </location>
</feature>
<dbReference type="SMART" id="SM01244">
    <property type="entry name" value="IRS"/>
    <property type="match status" value="1"/>
</dbReference>
<feature type="compositionally biased region" description="Polar residues" evidence="1">
    <location>
        <begin position="589"/>
        <end position="602"/>
    </location>
</feature>
<dbReference type="AlphaFoldDB" id="A0AAU9U1F0"/>
<evidence type="ECO:0000313" key="4">
    <source>
        <dbReference type="Proteomes" id="UP001153954"/>
    </source>
</evidence>
<feature type="region of interest" description="Disordered" evidence="1">
    <location>
        <begin position="673"/>
        <end position="705"/>
    </location>
</feature>
<dbReference type="PANTHER" id="PTHR21636:SF2">
    <property type="entry name" value="PROTEIN DOK-7"/>
    <property type="match status" value="1"/>
</dbReference>
<dbReference type="InterPro" id="IPR002404">
    <property type="entry name" value="IRS_PTB"/>
</dbReference>
<feature type="region of interest" description="Disordered" evidence="1">
    <location>
        <begin position="223"/>
        <end position="253"/>
    </location>
</feature>
<sequence length="1022" mass="112175">MSIDMGKRCIVSCDKSWHASLRGWRRGHRGRGMKGEMRPGGPRHAGHALADCVHLQVYRDSKARWGGAASKASLSLQQFLGCEAGFTLDKHSHTLALLCRDFTAVLAFETRERLIQWQVKVGAQLGEARQYLVLVGSGGASTGGKRLAAGPARLHLYHRRFSLTAGVPPRLLGVWEIAHLRRYGVVDGRFCFEGGSHCGKGEGLHVLVTDQATEIARDFDLASRGQLSPRRRPSGFKKGLNSPHSHKSFKASDTRRLELNTIDRSLPPTDLRLYEDPCIGDDLGAISPYWPSAERTQYPDMGLGDTASVNETIDGAETTAWNGNGNVMLERCMSCISKLGALSRSSTAALTPGAKHFSPAWTMEAVDESDNNEVTSNNAALSSDKQTSASNKDDVCRCSLDRPPDRPPKPLRLELNLTKKPPMPLPVRSFTHSHLSSIGENNTTSIGPYENYDVPKIPSEVEGEYYDTPKRLKECLNNELFQITKSSNTNTLILKKPCGCLLKLGKKNKKPTVINTDESFQPTNCPCQRVTDWANNWIKLPYCNRNTDEKETENKTTKNKEIVIPNTSDRSALYATVDLSRKTKRKTQNEACSTPSDSMSRSLDSRVVEIDEGPQANYENLNFALSLEHYENAKDLLRKAGVTQSELDALTANLKPITGFTTVRGKTMCNKCGHQKEDKDEKLDRKSSNDEYLMMEPNSLGSNKFDQDRSLLSGYTPMSPIGSFGFHTLKYPAKNPISRLLDEKSASNPTLSGPEESRPNTLSAGEHVELRTVRERAEFRKRSSSADSSRFLDDVKEFDGSVGSRGSASSIETLRDIGVRETNTPCDCVTSKHSDADSSEASKAKGITVTAGGNRDSSSSNDSGVSSWSLRGETAPNAADFELPATTAATRRRYRTARRATDSPRGTPLRRSRSSGGTRNSPPATHKCCSAEAEVPVLIVKPLRGVMDTHSTSSGTSDMSDYIETLSICSSHSSSDTPITMRVMRQTTSTLRPRSGKEYQPLAPRLAAGLRSTQAHLYSNLP</sequence>
<feature type="region of interest" description="Disordered" evidence="1">
    <location>
        <begin position="584"/>
        <end position="603"/>
    </location>
</feature>
<gene>
    <name evidence="3" type="ORF">EEDITHA_LOCUS8992</name>
</gene>
<dbReference type="InterPro" id="IPR037746">
    <property type="entry name" value="Dok-7"/>
</dbReference>
<dbReference type="Gene3D" id="2.30.29.30">
    <property type="entry name" value="Pleckstrin-homology domain (PH domain)/Phosphotyrosine-binding domain (PTB)"/>
    <property type="match status" value="2"/>
</dbReference>
<feature type="region of interest" description="Disordered" evidence="1">
    <location>
        <begin position="744"/>
        <end position="766"/>
    </location>
</feature>
<feature type="domain" description="IRS-type PTB" evidence="2">
    <location>
        <begin position="127"/>
        <end position="233"/>
    </location>
</feature>
<accession>A0AAU9U1F0</accession>
<dbReference type="GO" id="GO:0019901">
    <property type="term" value="F:protein kinase binding"/>
    <property type="evidence" value="ECO:0007669"/>
    <property type="project" value="InterPro"/>
</dbReference>
<feature type="compositionally biased region" description="Basic and acidic residues" evidence="1">
    <location>
        <begin position="674"/>
        <end position="689"/>
    </location>
</feature>
<protein>
    <recommendedName>
        <fullName evidence="2">IRS-type PTB domain-containing protein</fullName>
    </recommendedName>
</protein>
<evidence type="ECO:0000313" key="3">
    <source>
        <dbReference type="EMBL" id="CAH2093316.1"/>
    </source>
</evidence>
<keyword evidence="4" id="KW-1185">Reference proteome</keyword>
<feature type="compositionally biased region" description="Basic and acidic residues" evidence="1">
    <location>
        <begin position="830"/>
        <end position="843"/>
    </location>
</feature>
<evidence type="ECO:0000256" key="1">
    <source>
        <dbReference type="SAM" id="MobiDB-lite"/>
    </source>
</evidence>
<dbReference type="GO" id="GO:0007528">
    <property type="term" value="P:neuromuscular junction development"/>
    <property type="evidence" value="ECO:0007669"/>
    <property type="project" value="TreeGrafter"/>
</dbReference>
<feature type="compositionally biased region" description="Low complexity" evidence="1">
    <location>
        <begin position="857"/>
        <end position="869"/>
    </location>
</feature>
<feature type="region of interest" description="Disordered" evidence="1">
    <location>
        <begin position="368"/>
        <end position="425"/>
    </location>
</feature>
<feature type="compositionally biased region" description="Polar residues" evidence="1">
    <location>
        <begin position="372"/>
        <end position="390"/>
    </location>
</feature>
<proteinExistence type="predicted"/>
<dbReference type="Pfam" id="PF02174">
    <property type="entry name" value="IRS"/>
    <property type="match status" value="1"/>
</dbReference>
<name>A0AAU9U1F0_EUPED</name>
<dbReference type="InterPro" id="IPR011993">
    <property type="entry name" value="PH-like_dom_sf"/>
</dbReference>
<feature type="region of interest" description="Disordered" evidence="1">
    <location>
        <begin position="822"/>
        <end position="927"/>
    </location>
</feature>
<dbReference type="PROSITE" id="PS51064">
    <property type="entry name" value="IRS_PTB"/>
    <property type="match status" value="1"/>
</dbReference>
<feature type="compositionally biased region" description="Basic and acidic residues" evidence="1">
    <location>
        <begin position="391"/>
        <end position="412"/>
    </location>
</feature>
<comment type="caution">
    <text evidence="3">The sequence shown here is derived from an EMBL/GenBank/DDBJ whole genome shotgun (WGS) entry which is preliminary data.</text>
</comment>
<evidence type="ECO:0000259" key="2">
    <source>
        <dbReference type="PROSITE" id="PS51064"/>
    </source>
</evidence>
<dbReference type="SUPFAM" id="SSF50729">
    <property type="entry name" value="PH domain-like"/>
    <property type="match status" value="1"/>
</dbReference>
<dbReference type="Proteomes" id="UP001153954">
    <property type="component" value="Unassembled WGS sequence"/>
</dbReference>
<dbReference type="EMBL" id="CAKOGL010000012">
    <property type="protein sequence ID" value="CAH2093316.1"/>
    <property type="molecule type" value="Genomic_DNA"/>
</dbReference>
<dbReference type="PANTHER" id="PTHR21636">
    <property type="entry name" value="PROTEIN DOK-7"/>
    <property type="match status" value="1"/>
</dbReference>
<organism evidence="3 4">
    <name type="scientific">Euphydryas editha</name>
    <name type="common">Edith's checkerspot</name>
    <dbReference type="NCBI Taxonomy" id="104508"/>
    <lineage>
        <taxon>Eukaryota</taxon>
        <taxon>Metazoa</taxon>
        <taxon>Ecdysozoa</taxon>
        <taxon>Arthropoda</taxon>
        <taxon>Hexapoda</taxon>
        <taxon>Insecta</taxon>
        <taxon>Pterygota</taxon>
        <taxon>Neoptera</taxon>
        <taxon>Endopterygota</taxon>
        <taxon>Lepidoptera</taxon>
        <taxon>Glossata</taxon>
        <taxon>Ditrysia</taxon>
        <taxon>Papilionoidea</taxon>
        <taxon>Nymphalidae</taxon>
        <taxon>Nymphalinae</taxon>
        <taxon>Euphydryas</taxon>
    </lineage>
</organism>